<feature type="transmembrane region" description="Helical" evidence="2">
    <location>
        <begin position="6"/>
        <end position="28"/>
    </location>
</feature>
<name>A0ABD1XLB3_9MARC</name>
<keyword evidence="2" id="KW-1133">Transmembrane helix</keyword>
<feature type="region of interest" description="Disordered" evidence="1">
    <location>
        <begin position="44"/>
        <end position="63"/>
    </location>
</feature>
<protein>
    <submittedName>
        <fullName evidence="3">Uncharacterized protein</fullName>
    </submittedName>
</protein>
<reference evidence="3 4" key="1">
    <citation type="submission" date="2024-09" db="EMBL/GenBank/DDBJ databases">
        <title>Chromosome-scale assembly of Riccia fluitans.</title>
        <authorList>
            <person name="Paukszto L."/>
            <person name="Sawicki J."/>
            <person name="Karawczyk K."/>
            <person name="Piernik-Szablinska J."/>
            <person name="Szczecinska M."/>
            <person name="Mazdziarz M."/>
        </authorList>
    </citation>
    <scope>NUCLEOTIDE SEQUENCE [LARGE SCALE GENOMIC DNA]</scope>
    <source>
        <strain evidence="3">Rf_01</strain>
        <tissue evidence="3">Aerial parts of the thallus</tissue>
    </source>
</reference>
<sequence>MNVGAILLFATESGAAILRFLLGFAALVRKTQRQSLLEVRKQLSERNRKETIPNPSPSHRGIIDPTTPNSSFIDATNLIASSSFVHHPIRSMDRLITPEVHLPTLKNLPFCCCSSCSSSSSQIQPVRRTASVHSDRQSLLTTFPL</sequence>
<organism evidence="3 4">
    <name type="scientific">Riccia fluitans</name>
    <dbReference type="NCBI Taxonomy" id="41844"/>
    <lineage>
        <taxon>Eukaryota</taxon>
        <taxon>Viridiplantae</taxon>
        <taxon>Streptophyta</taxon>
        <taxon>Embryophyta</taxon>
        <taxon>Marchantiophyta</taxon>
        <taxon>Marchantiopsida</taxon>
        <taxon>Marchantiidae</taxon>
        <taxon>Marchantiales</taxon>
        <taxon>Ricciaceae</taxon>
        <taxon>Riccia</taxon>
    </lineage>
</organism>
<dbReference type="AlphaFoldDB" id="A0ABD1XLB3"/>
<proteinExistence type="predicted"/>
<gene>
    <name evidence="3" type="ORF">R1flu_028278</name>
</gene>
<evidence type="ECO:0000313" key="3">
    <source>
        <dbReference type="EMBL" id="KAL2609705.1"/>
    </source>
</evidence>
<comment type="caution">
    <text evidence="3">The sequence shown here is derived from an EMBL/GenBank/DDBJ whole genome shotgun (WGS) entry which is preliminary data.</text>
</comment>
<accession>A0ABD1XLB3</accession>
<evidence type="ECO:0000256" key="2">
    <source>
        <dbReference type="SAM" id="Phobius"/>
    </source>
</evidence>
<evidence type="ECO:0000313" key="4">
    <source>
        <dbReference type="Proteomes" id="UP001605036"/>
    </source>
</evidence>
<dbReference type="Proteomes" id="UP001605036">
    <property type="component" value="Unassembled WGS sequence"/>
</dbReference>
<keyword evidence="2" id="KW-0472">Membrane</keyword>
<keyword evidence="4" id="KW-1185">Reference proteome</keyword>
<evidence type="ECO:0000256" key="1">
    <source>
        <dbReference type="SAM" id="MobiDB-lite"/>
    </source>
</evidence>
<dbReference type="EMBL" id="JBHFFA010000008">
    <property type="protein sequence ID" value="KAL2609705.1"/>
    <property type="molecule type" value="Genomic_DNA"/>
</dbReference>
<keyword evidence="2" id="KW-0812">Transmembrane</keyword>